<gene>
    <name evidence="2" type="ORF">FUT82_00125</name>
    <name evidence="1" type="ORF">TPHV1_230020</name>
</gene>
<organism evidence="1 3">
    <name type="scientific">Treponema phagedenis</name>
    <dbReference type="NCBI Taxonomy" id="162"/>
    <lineage>
        <taxon>Bacteria</taxon>
        <taxon>Pseudomonadati</taxon>
        <taxon>Spirochaetota</taxon>
        <taxon>Spirochaetia</taxon>
        <taxon>Spirochaetales</taxon>
        <taxon>Treponemataceae</taxon>
        <taxon>Treponema</taxon>
    </lineage>
</organism>
<reference evidence="1" key="1">
    <citation type="submission" date="2015-01" db="EMBL/GenBank/DDBJ databases">
        <authorList>
            <person name="Xiang T."/>
            <person name="Song Y."/>
            <person name="Huang L."/>
            <person name="Wang B."/>
            <person name="Wu P."/>
        </authorList>
    </citation>
    <scope>NUCLEOTIDE SEQUENCE [LARGE SCALE GENOMIC DNA]</scope>
    <source>
        <strain evidence="1">V1</strain>
    </source>
</reference>
<accession>A0A0B7GTY2</accession>
<reference evidence="3" key="2">
    <citation type="submission" date="2015-01" db="EMBL/GenBank/DDBJ databases">
        <authorList>
            <person name="Manzoor Shahid"/>
            <person name="Zubair Saima"/>
        </authorList>
    </citation>
    <scope>NUCLEOTIDE SEQUENCE [LARGE SCALE GENOMIC DNA]</scope>
    <source>
        <strain evidence="3">V1</strain>
    </source>
</reference>
<protein>
    <recommendedName>
        <fullName evidence="5">Glycosyltransferase</fullName>
    </recommendedName>
</protein>
<dbReference type="Proteomes" id="UP000042527">
    <property type="component" value="Unassembled WGS sequence"/>
</dbReference>
<dbReference type="OrthoDB" id="355867at2"/>
<evidence type="ECO:0000313" key="1">
    <source>
        <dbReference type="EMBL" id="CEM61943.1"/>
    </source>
</evidence>
<sequence>MQIIKEYANIVTNTIPITFNERNVSRTIIGGEEVNRGQPLSAVVLNRGPKLNRGILFDRLANLNFSSIISIEESPSQSEHANFYDRFPYVKFIIPLEKVSIGEMINIGIAESNSDFAFVLWNDMNLFGSGQDAALIESVIQNDIICTTPMLLSEAGTPILNQIVPSLYKTKFSTEPMPCVKDNTPTMYAYDFAGIYNRKKTIQLGGFDYTILNPYWQNLDFGFRSYLWGEQIRINTRFKLKYEASPQPENISADISYRTFYLKNIAPIKNKESAYIKNRTFFPFLKNSGLHFMEALSFFREAKKWVEVNKYRYKKDAIELIKDWEPVL</sequence>
<dbReference type="EMBL" id="CDNC01000016">
    <property type="protein sequence ID" value="CEM61943.1"/>
    <property type="molecule type" value="Genomic_DNA"/>
</dbReference>
<reference evidence="2 4" key="3">
    <citation type="submission" date="2019-08" db="EMBL/GenBank/DDBJ databases">
        <authorList>
            <person name="Kuhnert P."/>
        </authorList>
    </citation>
    <scope>NUCLEOTIDE SEQUENCE [LARGE SCALE GENOMIC DNA]</scope>
    <source>
        <strain evidence="2 4">B36.5</strain>
    </source>
</reference>
<evidence type="ECO:0000313" key="3">
    <source>
        <dbReference type="Proteomes" id="UP000042527"/>
    </source>
</evidence>
<dbReference type="EMBL" id="CP042817">
    <property type="protein sequence ID" value="QEJ96568.1"/>
    <property type="molecule type" value="Genomic_DNA"/>
</dbReference>
<proteinExistence type="predicted"/>
<name>A0A0B7GTY2_TREPH</name>
<dbReference type="Proteomes" id="UP000323594">
    <property type="component" value="Chromosome"/>
</dbReference>
<keyword evidence="3" id="KW-1185">Reference proteome</keyword>
<evidence type="ECO:0008006" key="5">
    <source>
        <dbReference type="Google" id="ProtNLM"/>
    </source>
</evidence>
<dbReference type="SUPFAM" id="SSF53448">
    <property type="entry name" value="Nucleotide-diphospho-sugar transferases"/>
    <property type="match status" value="1"/>
</dbReference>
<evidence type="ECO:0000313" key="4">
    <source>
        <dbReference type="Proteomes" id="UP000323594"/>
    </source>
</evidence>
<dbReference type="AlphaFoldDB" id="A0A0B7GTY2"/>
<dbReference type="InterPro" id="IPR029044">
    <property type="entry name" value="Nucleotide-diphossugar_trans"/>
</dbReference>
<evidence type="ECO:0000313" key="2">
    <source>
        <dbReference type="EMBL" id="QEJ96568.1"/>
    </source>
</evidence>